<evidence type="ECO:0000313" key="5">
    <source>
        <dbReference type="EMBL" id="VDK77465.1"/>
    </source>
</evidence>
<dbReference type="CDD" id="cd00109">
    <property type="entry name" value="Kunitz-type"/>
    <property type="match status" value="1"/>
</dbReference>
<dbReference type="PROSITE" id="PS50279">
    <property type="entry name" value="BPTI_KUNITZ_2"/>
    <property type="match status" value="1"/>
</dbReference>
<evidence type="ECO:0000256" key="3">
    <source>
        <dbReference type="ARBA" id="ARBA00023157"/>
    </source>
</evidence>
<dbReference type="PANTHER" id="PTHR10083:SF374">
    <property type="entry name" value="BPTI_KUNITZ INHIBITOR DOMAIN-CONTAINING PROTEIN"/>
    <property type="match status" value="1"/>
</dbReference>
<dbReference type="InterPro" id="IPR020901">
    <property type="entry name" value="Prtase_inh_Kunz-CS"/>
</dbReference>
<reference evidence="5 6" key="1">
    <citation type="submission" date="2018-11" db="EMBL/GenBank/DDBJ databases">
        <authorList>
            <consortium name="Pathogen Informatics"/>
        </authorList>
    </citation>
    <scope>NUCLEOTIDE SEQUENCE [LARGE SCALE GENOMIC DNA]</scope>
</reference>
<dbReference type="InterPro" id="IPR002223">
    <property type="entry name" value="Kunitz_BPTI"/>
</dbReference>
<evidence type="ECO:0000256" key="2">
    <source>
        <dbReference type="ARBA" id="ARBA00022900"/>
    </source>
</evidence>
<evidence type="ECO:0000313" key="6">
    <source>
        <dbReference type="Proteomes" id="UP000271889"/>
    </source>
</evidence>
<organism evidence="5 6">
    <name type="scientific">Cylicostephanus goldi</name>
    <name type="common">Nematode worm</name>
    <dbReference type="NCBI Taxonomy" id="71465"/>
    <lineage>
        <taxon>Eukaryota</taxon>
        <taxon>Metazoa</taxon>
        <taxon>Ecdysozoa</taxon>
        <taxon>Nematoda</taxon>
        <taxon>Chromadorea</taxon>
        <taxon>Rhabditida</taxon>
        <taxon>Rhabditina</taxon>
        <taxon>Rhabditomorpha</taxon>
        <taxon>Strongyloidea</taxon>
        <taxon>Strongylidae</taxon>
        <taxon>Cylicostephanus</taxon>
    </lineage>
</organism>
<dbReference type="Gene3D" id="4.10.410.10">
    <property type="entry name" value="Pancreatic trypsin inhibitor Kunitz domain"/>
    <property type="match status" value="1"/>
</dbReference>
<dbReference type="EMBL" id="UYRV01025429">
    <property type="protein sequence ID" value="VDK77465.1"/>
    <property type="molecule type" value="Genomic_DNA"/>
</dbReference>
<keyword evidence="6" id="KW-1185">Reference proteome</keyword>
<protein>
    <recommendedName>
        <fullName evidence="4">BPTI/Kunitz inhibitor domain-containing protein</fullName>
    </recommendedName>
</protein>
<dbReference type="OrthoDB" id="4473401at2759"/>
<dbReference type="SUPFAM" id="SSF57362">
    <property type="entry name" value="BPTI-like"/>
    <property type="match status" value="1"/>
</dbReference>
<sequence length="149" mass="17119">MMESLEVEPYEELPDSKMNYQCLLPKEIGTCKETYPFYFFDRDTKTCQPFSYSGCGGNENRFMTLSQCTSQCEPFTHMTNAEMDCFLPLDEGFGNSDKKCLENSGFRFYYSEKEGLDKRNSGIMVAEEMPTPFTLMRCVKGRVGPEVSK</sequence>
<evidence type="ECO:0000256" key="1">
    <source>
        <dbReference type="ARBA" id="ARBA00022690"/>
    </source>
</evidence>
<dbReference type="Proteomes" id="UP000271889">
    <property type="component" value="Unassembled WGS sequence"/>
</dbReference>
<dbReference type="GO" id="GO:0005615">
    <property type="term" value="C:extracellular space"/>
    <property type="evidence" value="ECO:0007669"/>
    <property type="project" value="TreeGrafter"/>
</dbReference>
<keyword evidence="2" id="KW-0722">Serine protease inhibitor</keyword>
<dbReference type="AlphaFoldDB" id="A0A3P6T9I3"/>
<dbReference type="InterPro" id="IPR036880">
    <property type="entry name" value="Kunitz_BPTI_sf"/>
</dbReference>
<keyword evidence="1" id="KW-0646">Protease inhibitor</keyword>
<dbReference type="PANTHER" id="PTHR10083">
    <property type="entry name" value="KUNITZ-TYPE PROTEASE INHIBITOR-RELATED"/>
    <property type="match status" value="1"/>
</dbReference>
<dbReference type="GO" id="GO:0004867">
    <property type="term" value="F:serine-type endopeptidase inhibitor activity"/>
    <property type="evidence" value="ECO:0007669"/>
    <property type="project" value="UniProtKB-KW"/>
</dbReference>
<feature type="domain" description="BPTI/Kunitz inhibitor" evidence="4">
    <location>
        <begin position="22"/>
        <end position="72"/>
    </location>
</feature>
<name>A0A3P6T9I3_CYLGO</name>
<gene>
    <name evidence="5" type="ORF">CGOC_LOCUS7349</name>
</gene>
<evidence type="ECO:0000259" key="4">
    <source>
        <dbReference type="PROSITE" id="PS50279"/>
    </source>
</evidence>
<keyword evidence="3" id="KW-1015">Disulfide bond</keyword>
<dbReference type="SMART" id="SM00131">
    <property type="entry name" value="KU"/>
    <property type="match status" value="1"/>
</dbReference>
<accession>A0A3P6T9I3</accession>
<dbReference type="PRINTS" id="PR00759">
    <property type="entry name" value="BASICPTASE"/>
</dbReference>
<proteinExistence type="predicted"/>
<dbReference type="Pfam" id="PF00014">
    <property type="entry name" value="Kunitz_BPTI"/>
    <property type="match status" value="1"/>
</dbReference>
<dbReference type="InterPro" id="IPR050098">
    <property type="entry name" value="TFPI/VKTCI-like"/>
</dbReference>
<dbReference type="PROSITE" id="PS00280">
    <property type="entry name" value="BPTI_KUNITZ_1"/>
    <property type="match status" value="1"/>
</dbReference>